<dbReference type="EMBL" id="LCZJ02000018">
    <property type="protein sequence ID" value="KTD87337.1"/>
    <property type="molecule type" value="Genomic_DNA"/>
</dbReference>
<reference evidence="2 3" key="1">
    <citation type="journal article" date="2015" name="Int. Biodeterior. Biodegradation">
        <title>Physiological and genetic screening methods for the isolation of methyl tert-butyl ether-degrading bacteria for bioremediation purposes.</title>
        <authorList>
            <person name="Guisado I.M."/>
            <person name="Purswani J."/>
            <person name="Gonzalez Lopez J."/>
            <person name="Pozo C."/>
        </authorList>
    </citation>
    <scope>NUCLEOTIDE SEQUENCE [LARGE SCALE GENOMIC DNA]</scope>
    <source>
        <strain evidence="2 3">SH7</strain>
    </source>
</reference>
<name>A0A0W1B1A9_9BACL</name>
<gene>
    <name evidence="2" type="ORF">UQ64_10945</name>
</gene>
<keyword evidence="3" id="KW-1185">Reference proteome</keyword>
<accession>A0A0W1B1A9</accession>
<feature type="domain" description="HTH arsR-type" evidence="1">
    <location>
        <begin position="276"/>
        <end position="370"/>
    </location>
</feature>
<dbReference type="GO" id="GO:0003700">
    <property type="term" value="F:DNA-binding transcription factor activity"/>
    <property type="evidence" value="ECO:0007669"/>
    <property type="project" value="InterPro"/>
</dbReference>
<sequence>MEDNMKDTLLSNIKFAYNEALEFIVSMGMIACEEQLLKAAEDYKLEMDPQALSYHKDARARLSPHSYRELQFFFQYNFFHKALDFAFYESICTCPEPQTAEAWINRLEKSPAEKVVAEMVYGVYYDKLDELLEGNDWEIVKKDTRLMAELVARTKPQLDVIEAQGPLLECLAYPEETKLRYMQLLNQFYKDVFSLWKEELKRESEQASQRYEGLFQANPERFIRDINKNEPAVYDVPTTFHVSFFSQVGNHVLFFYAGSSRIAWVIFGIFNDHVFGPAADREKTELFLKAFSDKRRLDFLLLLRNRPHYGQEIASALGITPAAVTYHANFLFFLDLIELKRTDHRLYYHLRMDKLRALLAVTTKVMLDEEPPFK</sequence>
<protein>
    <recommendedName>
        <fullName evidence="1">HTH arsR-type domain-containing protein</fullName>
    </recommendedName>
</protein>
<dbReference type="PROSITE" id="PS50987">
    <property type="entry name" value="HTH_ARSR_2"/>
    <property type="match status" value="1"/>
</dbReference>
<proteinExistence type="predicted"/>
<dbReference type="SMART" id="SM00418">
    <property type="entry name" value="HTH_ARSR"/>
    <property type="match status" value="1"/>
</dbReference>
<evidence type="ECO:0000313" key="3">
    <source>
        <dbReference type="Proteomes" id="UP000054709"/>
    </source>
</evidence>
<dbReference type="AlphaFoldDB" id="A0A0W1B1A9"/>
<dbReference type="Gene3D" id="1.10.10.10">
    <property type="entry name" value="Winged helix-like DNA-binding domain superfamily/Winged helix DNA-binding domain"/>
    <property type="match status" value="1"/>
</dbReference>
<evidence type="ECO:0000313" key="2">
    <source>
        <dbReference type="EMBL" id="KTD87337.1"/>
    </source>
</evidence>
<dbReference type="InterPro" id="IPR036388">
    <property type="entry name" value="WH-like_DNA-bd_sf"/>
</dbReference>
<dbReference type="SUPFAM" id="SSF46785">
    <property type="entry name" value="Winged helix' DNA-binding domain"/>
    <property type="match status" value="1"/>
</dbReference>
<organism evidence="2 3">
    <name type="scientific">Paenibacillus etheri</name>
    <dbReference type="NCBI Taxonomy" id="1306852"/>
    <lineage>
        <taxon>Bacteria</taxon>
        <taxon>Bacillati</taxon>
        <taxon>Bacillota</taxon>
        <taxon>Bacilli</taxon>
        <taxon>Bacillales</taxon>
        <taxon>Paenibacillaceae</taxon>
        <taxon>Paenibacillus</taxon>
    </lineage>
</organism>
<comment type="caution">
    <text evidence="2">The sequence shown here is derived from an EMBL/GenBank/DDBJ whole genome shotgun (WGS) entry which is preliminary data.</text>
</comment>
<dbReference type="InterPro" id="IPR001845">
    <property type="entry name" value="HTH_ArsR_DNA-bd_dom"/>
</dbReference>
<dbReference type="InterPro" id="IPR036390">
    <property type="entry name" value="WH_DNA-bd_sf"/>
</dbReference>
<evidence type="ECO:0000259" key="1">
    <source>
        <dbReference type="PROSITE" id="PS50987"/>
    </source>
</evidence>
<dbReference type="Proteomes" id="UP000054709">
    <property type="component" value="Unassembled WGS sequence"/>
</dbReference>